<dbReference type="AlphaFoldDB" id="A0A840RT69"/>
<name>A0A840RT69_9BURK</name>
<evidence type="ECO:0000313" key="4">
    <source>
        <dbReference type="Proteomes" id="UP000571084"/>
    </source>
</evidence>
<keyword evidence="4" id="KW-1185">Reference proteome</keyword>
<keyword evidence="2" id="KW-1133">Transmembrane helix</keyword>
<dbReference type="InterPro" id="IPR036249">
    <property type="entry name" value="Thioredoxin-like_sf"/>
</dbReference>
<proteinExistence type="predicted"/>
<organism evidence="3 4">
    <name type="scientific">Glaciimonas immobilis</name>
    <dbReference type="NCBI Taxonomy" id="728004"/>
    <lineage>
        <taxon>Bacteria</taxon>
        <taxon>Pseudomonadati</taxon>
        <taxon>Pseudomonadota</taxon>
        <taxon>Betaproteobacteria</taxon>
        <taxon>Burkholderiales</taxon>
        <taxon>Oxalobacteraceae</taxon>
        <taxon>Glaciimonas</taxon>
    </lineage>
</organism>
<keyword evidence="2" id="KW-0472">Membrane</keyword>
<evidence type="ECO:0000256" key="1">
    <source>
        <dbReference type="SAM" id="MobiDB-lite"/>
    </source>
</evidence>
<feature type="compositionally biased region" description="Polar residues" evidence="1">
    <location>
        <begin position="1"/>
        <end position="25"/>
    </location>
</feature>
<sequence>MQKNPMTMNANNMSLEKSNGQPLKQSSKRPVVQDPKAKRNGRLKMFLIVAVCAAPMIASYITYYVIKPESRTNYGVLLNPSQYAIPELGLTELDGTAATLGAYKGKWIMLQVDSGDCQKECKDSLFEMRQLRLMQGKERERIERVLLVTDNKPVDVKGLAPFEGTHLLRGKADMIKAWLPTEPGTSASDHLYLIDPRNNLMMRFPKSSDPYKVKTDLSKLLRASAIG</sequence>
<dbReference type="SUPFAM" id="SSF52833">
    <property type="entry name" value="Thioredoxin-like"/>
    <property type="match status" value="1"/>
</dbReference>
<protein>
    <recommendedName>
        <fullName evidence="5">Cytochrome C oxidase subunit I</fullName>
    </recommendedName>
</protein>
<dbReference type="Proteomes" id="UP000571084">
    <property type="component" value="Unassembled WGS sequence"/>
</dbReference>
<evidence type="ECO:0000313" key="3">
    <source>
        <dbReference type="EMBL" id="MBB5200228.1"/>
    </source>
</evidence>
<evidence type="ECO:0008006" key="5">
    <source>
        <dbReference type="Google" id="ProtNLM"/>
    </source>
</evidence>
<reference evidence="3 4" key="1">
    <citation type="submission" date="2020-08" db="EMBL/GenBank/DDBJ databases">
        <title>Genomic Encyclopedia of Type Strains, Phase IV (KMG-IV): sequencing the most valuable type-strain genomes for metagenomic binning, comparative biology and taxonomic classification.</title>
        <authorList>
            <person name="Goeker M."/>
        </authorList>
    </citation>
    <scope>NUCLEOTIDE SEQUENCE [LARGE SCALE GENOMIC DNA]</scope>
    <source>
        <strain evidence="3 4">DSM 23240</strain>
    </source>
</reference>
<comment type="caution">
    <text evidence="3">The sequence shown here is derived from an EMBL/GenBank/DDBJ whole genome shotgun (WGS) entry which is preliminary data.</text>
</comment>
<dbReference type="EMBL" id="JACHHQ010000004">
    <property type="protein sequence ID" value="MBB5200228.1"/>
    <property type="molecule type" value="Genomic_DNA"/>
</dbReference>
<dbReference type="Gene3D" id="3.40.30.10">
    <property type="entry name" value="Glutaredoxin"/>
    <property type="match status" value="1"/>
</dbReference>
<evidence type="ECO:0000256" key="2">
    <source>
        <dbReference type="SAM" id="Phobius"/>
    </source>
</evidence>
<feature type="transmembrane region" description="Helical" evidence="2">
    <location>
        <begin position="45"/>
        <end position="66"/>
    </location>
</feature>
<accession>A0A840RT69</accession>
<feature type="region of interest" description="Disordered" evidence="1">
    <location>
        <begin position="1"/>
        <end position="35"/>
    </location>
</feature>
<gene>
    <name evidence="3" type="ORF">HNR39_002063</name>
</gene>
<keyword evidence="2" id="KW-0812">Transmembrane</keyword>